<accession>A0ABP1QVA1</accession>
<dbReference type="InterPro" id="IPR031259">
    <property type="entry name" value="ILBP"/>
</dbReference>
<organism evidence="4 5">
    <name type="scientific">Orchesella dallaii</name>
    <dbReference type="NCBI Taxonomy" id="48710"/>
    <lineage>
        <taxon>Eukaryota</taxon>
        <taxon>Metazoa</taxon>
        <taxon>Ecdysozoa</taxon>
        <taxon>Arthropoda</taxon>
        <taxon>Hexapoda</taxon>
        <taxon>Collembola</taxon>
        <taxon>Entomobryomorpha</taxon>
        <taxon>Entomobryoidea</taxon>
        <taxon>Orchesellidae</taxon>
        <taxon>Orchesellinae</taxon>
        <taxon>Orchesella</taxon>
    </lineage>
</organism>
<dbReference type="InterPro" id="IPR000566">
    <property type="entry name" value="Lipocln_cytosolic_FA-bd_dom"/>
</dbReference>
<dbReference type="SUPFAM" id="SSF50814">
    <property type="entry name" value="Lipocalins"/>
    <property type="match status" value="1"/>
</dbReference>
<dbReference type="PANTHER" id="PTHR11955">
    <property type="entry name" value="FATTY ACID BINDING PROTEIN"/>
    <property type="match status" value="1"/>
</dbReference>
<dbReference type="Proteomes" id="UP001642540">
    <property type="component" value="Unassembled WGS sequence"/>
</dbReference>
<evidence type="ECO:0000256" key="2">
    <source>
        <dbReference type="ARBA" id="ARBA00023121"/>
    </source>
</evidence>
<keyword evidence="5" id="KW-1185">Reference proteome</keyword>
<comment type="similarity">
    <text evidence="1">Belongs to the calycin superfamily. Fatty-acid binding protein (FABP) family.</text>
</comment>
<dbReference type="CDD" id="cd00742">
    <property type="entry name" value="FABP"/>
    <property type="match status" value="1"/>
</dbReference>
<evidence type="ECO:0000313" key="4">
    <source>
        <dbReference type="EMBL" id="CAL8110256.1"/>
    </source>
</evidence>
<evidence type="ECO:0000313" key="5">
    <source>
        <dbReference type="Proteomes" id="UP001642540"/>
    </source>
</evidence>
<name>A0ABP1QVA1_9HEXA</name>
<dbReference type="EMBL" id="CAXLJM020000043">
    <property type="protein sequence ID" value="CAL8110256.1"/>
    <property type="molecule type" value="Genomic_DNA"/>
</dbReference>
<reference evidence="4 5" key="1">
    <citation type="submission" date="2024-08" db="EMBL/GenBank/DDBJ databases">
        <authorList>
            <person name="Cucini C."/>
            <person name="Frati F."/>
        </authorList>
    </citation>
    <scope>NUCLEOTIDE SEQUENCE [LARGE SCALE GENOMIC DNA]</scope>
</reference>
<feature type="domain" description="Lipocalin/cytosolic fatty-acid binding" evidence="3">
    <location>
        <begin position="5"/>
        <end position="98"/>
    </location>
</feature>
<dbReference type="InterPro" id="IPR012674">
    <property type="entry name" value="Calycin"/>
</dbReference>
<evidence type="ECO:0000256" key="1">
    <source>
        <dbReference type="ARBA" id="ARBA00008390"/>
    </source>
</evidence>
<dbReference type="InterPro" id="IPR000463">
    <property type="entry name" value="Fatty_acid-bd"/>
</dbReference>
<dbReference type="PRINTS" id="PR00178">
    <property type="entry name" value="FATTYACIDBP"/>
</dbReference>
<evidence type="ECO:0000259" key="3">
    <source>
        <dbReference type="Pfam" id="PF00061"/>
    </source>
</evidence>
<keyword evidence="2" id="KW-0446">Lipid-binding</keyword>
<dbReference type="Pfam" id="PF00061">
    <property type="entry name" value="Lipocalin"/>
    <property type="match status" value="1"/>
</dbReference>
<dbReference type="Gene3D" id="2.40.128.20">
    <property type="match status" value="1"/>
</dbReference>
<sequence>MTGIVGTYELVSSEKYDDFLKAAGVSMIQRSMASRVTPIMSWSHENGKWTQEMKTPLKSWQIVFTEGEEFEEELAGGRKCQSVITFEGNTLVHKQSEKLSITREQNYKVS</sequence>
<gene>
    <name evidence="4" type="ORF">ODALV1_LOCUS14090</name>
</gene>
<proteinExistence type="inferred from homology"/>
<comment type="caution">
    <text evidence="4">The sequence shown here is derived from an EMBL/GenBank/DDBJ whole genome shotgun (WGS) entry which is preliminary data.</text>
</comment>
<protein>
    <recommendedName>
        <fullName evidence="3">Lipocalin/cytosolic fatty-acid binding domain-containing protein</fullName>
    </recommendedName>
</protein>